<gene>
    <name evidence="2" type="ORF">MPRG_64450</name>
</gene>
<dbReference type="CDD" id="cd00093">
    <property type="entry name" value="HTH_XRE"/>
    <property type="match status" value="1"/>
</dbReference>
<dbReference type="Gene3D" id="1.10.260.40">
    <property type="entry name" value="lambda repressor-like DNA-binding domains"/>
    <property type="match status" value="1"/>
</dbReference>
<dbReference type="SMART" id="SM00530">
    <property type="entry name" value="HTH_XRE"/>
    <property type="match status" value="1"/>
</dbReference>
<accession>A0ABQ1CFW0</accession>
<dbReference type="InterPro" id="IPR001387">
    <property type="entry name" value="Cro/C1-type_HTH"/>
</dbReference>
<dbReference type="EMBL" id="BLKX01000003">
    <property type="protein sequence ID" value="GFG83169.1"/>
    <property type="molecule type" value="Genomic_DNA"/>
</dbReference>
<reference evidence="2 3" key="1">
    <citation type="journal article" date="2019" name="Emerg. Microbes Infect.">
        <title>Comprehensive subspecies identification of 175 nontuberculous mycobacteria species based on 7547 genomic profiles.</title>
        <authorList>
            <person name="Matsumoto Y."/>
            <person name="Kinjo T."/>
            <person name="Motooka D."/>
            <person name="Nabeya D."/>
            <person name="Jung N."/>
            <person name="Uechi K."/>
            <person name="Horii T."/>
            <person name="Iida T."/>
            <person name="Fujita J."/>
            <person name="Nakamura S."/>
        </authorList>
    </citation>
    <scope>NUCLEOTIDE SEQUENCE [LARGE SCALE GENOMIC DNA]</scope>
    <source>
        <strain evidence="2 3">JCM 18565</strain>
    </source>
</reference>
<organism evidence="2 3">
    <name type="scientific">Mycobacterium paragordonae</name>
    <dbReference type="NCBI Taxonomy" id="1389713"/>
    <lineage>
        <taxon>Bacteria</taxon>
        <taxon>Bacillati</taxon>
        <taxon>Actinomycetota</taxon>
        <taxon>Actinomycetes</taxon>
        <taxon>Mycobacteriales</taxon>
        <taxon>Mycobacteriaceae</taxon>
        <taxon>Mycobacterium</taxon>
    </lineage>
</organism>
<evidence type="ECO:0000313" key="2">
    <source>
        <dbReference type="EMBL" id="GFG83169.1"/>
    </source>
</evidence>
<dbReference type="Proteomes" id="UP000465240">
    <property type="component" value="Unassembled WGS sequence"/>
</dbReference>
<sequence>MGIVRTNVIRYHDVHECVMARGRVVTLQEAGEAFRRLRQRRGWTLEYIEERTGIRKMTLSHLERGNMTPRPSTLTRLDRGMGWPAGTFSRLASTPGGAEALDATLNRLMDDPWAESTPATLPIRQSDEIEVLENYAIAYIETLDQLIANLPDPSSPRSAASTQAALAQCAKAQVLVANSWRVAAATDPASAERLLKRLRELEHKRRGLLGRIPNTLPARLELACRRAELPDPLIAAMNGISSEELWQIRTEGVIPDGLNTRIAAFLKAIGTHGP</sequence>
<dbReference type="Pfam" id="PF13560">
    <property type="entry name" value="HTH_31"/>
    <property type="match status" value="1"/>
</dbReference>
<comment type="caution">
    <text evidence="2">The sequence shown here is derived from an EMBL/GenBank/DDBJ whole genome shotgun (WGS) entry which is preliminary data.</text>
</comment>
<evidence type="ECO:0000259" key="1">
    <source>
        <dbReference type="PROSITE" id="PS50943"/>
    </source>
</evidence>
<name>A0ABQ1CFW0_9MYCO</name>
<keyword evidence="3" id="KW-1185">Reference proteome</keyword>
<dbReference type="InterPro" id="IPR010982">
    <property type="entry name" value="Lambda_DNA-bd_dom_sf"/>
</dbReference>
<dbReference type="PROSITE" id="PS50943">
    <property type="entry name" value="HTH_CROC1"/>
    <property type="match status" value="1"/>
</dbReference>
<dbReference type="SUPFAM" id="SSF47413">
    <property type="entry name" value="lambda repressor-like DNA-binding domains"/>
    <property type="match status" value="1"/>
</dbReference>
<protein>
    <recommendedName>
        <fullName evidence="1">HTH cro/C1-type domain-containing protein</fullName>
    </recommendedName>
</protein>
<feature type="domain" description="HTH cro/C1-type" evidence="1">
    <location>
        <begin position="34"/>
        <end position="88"/>
    </location>
</feature>
<proteinExistence type="predicted"/>
<evidence type="ECO:0000313" key="3">
    <source>
        <dbReference type="Proteomes" id="UP000465240"/>
    </source>
</evidence>